<dbReference type="RefSeq" id="XP_024698739.1">
    <property type="nucleotide sequence ID" value="XM_024855378.1"/>
</dbReference>
<dbReference type="GeneID" id="36563085"/>
<dbReference type="VEuPathDB" id="FungiDB:P170DRAFT_77402"/>
<dbReference type="OrthoDB" id="4387887at2759"/>
<reference evidence="2 3" key="1">
    <citation type="submission" date="2016-12" db="EMBL/GenBank/DDBJ databases">
        <title>The genomes of Aspergillus section Nigri reveals drivers in fungal speciation.</title>
        <authorList>
            <consortium name="DOE Joint Genome Institute"/>
            <person name="Vesth T.C."/>
            <person name="Nybo J."/>
            <person name="Theobald S."/>
            <person name="Brandl J."/>
            <person name="Frisvad J.C."/>
            <person name="Nielsen K.F."/>
            <person name="Lyhne E.K."/>
            <person name="Kogle M.E."/>
            <person name="Kuo A."/>
            <person name="Riley R."/>
            <person name="Clum A."/>
            <person name="Nolan M."/>
            <person name="Lipzen A."/>
            <person name="Salamov A."/>
            <person name="Henrissat B."/>
            <person name="Wiebenga A."/>
            <person name="De Vries R.P."/>
            <person name="Grigoriev I.V."/>
            <person name="Mortensen U.H."/>
            <person name="Andersen M.R."/>
            <person name="Baker S.E."/>
        </authorList>
    </citation>
    <scope>NUCLEOTIDE SEQUENCE [LARGE SCALE GENOMIC DNA]</scope>
    <source>
        <strain evidence="2 3">IBT 23096</strain>
    </source>
</reference>
<gene>
    <name evidence="2" type="ORF">P170DRAFT_77402</name>
</gene>
<evidence type="ECO:0000313" key="3">
    <source>
        <dbReference type="Proteomes" id="UP000234275"/>
    </source>
</evidence>
<comment type="caution">
    <text evidence="2">The sequence shown here is derived from an EMBL/GenBank/DDBJ whole genome shotgun (WGS) entry which is preliminary data.</text>
</comment>
<name>A0A2I2FS45_9EURO</name>
<evidence type="ECO:0000256" key="1">
    <source>
        <dbReference type="SAM" id="MobiDB-lite"/>
    </source>
</evidence>
<sequence>MSPSAMHSIPPSLNTGPLPSRPRLHTVRGCSNVYIKKGTDQTILDFFDQIFGAKFIIVDHTANENIFRVRYLVVESQEYPEQYHFLNGRDLGWAVQYQHDSKAIRGRLDALFKHVCTRDSTAHDLECRVSVFLIKYFARMLKGLVESGNQRDSATVTNLYRWVHSLNRVAREVFPRHQRCGFRDHRDLVCKAHDRLMAVILGCRITHNQAPNRLPALCVYEDSDYFHKQGGLLH</sequence>
<organism evidence="2 3">
    <name type="scientific">Aspergillus steynii IBT 23096</name>
    <dbReference type="NCBI Taxonomy" id="1392250"/>
    <lineage>
        <taxon>Eukaryota</taxon>
        <taxon>Fungi</taxon>
        <taxon>Dikarya</taxon>
        <taxon>Ascomycota</taxon>
        <taxon>Pezizomycotina</taxon>
        <taxon>Eurotiomycetes</taxon>
        <taxon>Eurotiomycetidae</taxon>
        <taxon>Eurotiales</taxon>
        <taxon>Aspergillaceae</taxon>
        <taxon>Aspergillus</taxon>
        <taxon>Aspergillus subgen. Circumdati</taxon>
    </lineage>
</organism>
<feature type="region of interest" description="Disordered" evidence="1">
    <location>
        <begin position="1"/>
        <end position="23"/>
    </location>
</feature>
<keyword evidence="3" id="KW-1185">Reference proteome</keyword>
<dbReference type="EMBL" id="MSFO01000011">
    <property type="protein sequence ID" value="PLB43437.1"/>
    <property type="molecule type" value="Genomic_DNA"/>
</dbReference>
<dbReference type="Proteomes" id="UP000234275">
    <property type="component" value="Unassembled WGS sequence"/>
</dbReference>
<feature type="compositionally biased region" description="Polar residues" evidence="1">
    <location>
        <begin position="1"/>
        <end position="17"/>
    </location>
</feature>
<accession>A0A2I2FS45</accession>
<proteinExistence type="predicted"/>
<evidence type="ECO:0000313" key="2">
    <source>
        <dbReference type="EMBL" id="PLB43437.1"/>
    </source>
</evidence>
<protein>
    <submittedName>
        <fullName evidence="2">Uncharacterized protein</fullName>
    </submittedName>
</protein>
<dbReference type="AlphaFoldDB" id="A0A2I2FS45"/>